<reference evidence="3" key="1">
    <citation type="journal article" date="2019" name="Int. J. Syst. Evol. Microbiol.">
        <title>The Global Catalogue of Microorganisms (GCM) 10K type strain sequencing project: providing services to taxonomists for standard genome sequencing and annotation.</title>
        <authorList>
            <consortium name="The Broad Institute Genomics Platform"/>
            <consortium name="The Broad Institute Genome Sequencing Center for Infectious Disease"/>
            <person name="Wu L."/>
            <person name="Ma J."/>
        </authorList>
    </citation>
    <scope>NUCLEOTIDE SEQUENCE [LARGE SCALE GENOMIC DNA]</scope>
    <source>
        <strain evidence="3">DFY41</strain>
    </source>
</reference>
<dbReference type="RefSeq" id="WP_378590944.1">
    <property type="nucleotide sequence ID" value="NZ_JBHSKD010000015.1"/>
</dbReference>
<dbReference type="Gene3D" id="3.30.70.100">
    <property type="match status" value="1"/>
</dbReference>
<feature type="domain" description="HMA" evidence="1">
    <location>
        <begin position="2"/>
        <end position="65"/>
    </location>
</feature>
<dbReference type="CDD" id="cd00371">
    <property type="entry name" value="HMA"/>
    <property type="match status" value="1"/>
</dbReference>
<dbReference type="PROSITE" id="PS50846">
    <property type="entry name" value="HMA_2"/>
    <property type="match status" value="1"/>
</dbReference>
<accession>A0ABW0BK55</accession>
<dbReference type="SUPFAM" id="SSF55008">
    <property type="entry name" value="HMA, heavy metal-associated domain"/>
    <property type="match status" value="1"/>
</dbReference>
<dbReference type="InterPro" id="IPR036163">
    <property type="entry name" value="HMA_dom_sf"/>
</dbReference>
<sequence>MSELTFFVAGMGCRRCVREVTAHLRDVPGVETVSADGRRSLVRVGGSMTTDAVLAALAGTRFRPVPR</sequence>
<proteinExistence type="predicted"/>
<dbReference type="Pfam" id="PF00403">
    <property type="entry name" value="HMA"/>
    <property type="match status" value="1"/>
</dbReference>
<dbReference type="InterPro" id="IPR006121">
    <property type="entry name" value="HMA_dom"/>
</dbReference>
<dbReference type="EMBL" id="JBHSKD010000015">
    <property type="protein sequence ID" value="MFC5177704.1"/>
    <property type="molecule type" value="Genomic_DNA"/>
</dbReference>
<evidence type="ECO:0000313" key="3">
    <source>
        <dbReference type="Proteomes" id="UP001596087"/>
    </source>
</evidence>
<keyword evidence="3" id="KW-1185">Reference proteome</keyword>
<protein>
    <submittedName>
        <fullName evidence="2">Cation transporter</fullName>
    </submittedName>
</protein>
<organism evidence="2 3">
    <name type="scientific">Nocardioides taihuensis</name>
    <dbReference type="NCBI Taxonomy" id="1835606"/>
    <lineage>
        <taxon>Bacteria</taxon>
        <taxon>Bacillati</taxon>
        <taxon>Actinomycetota</taxon>
        <taxon>Actinomycetes</taxon>
        <taxon>Propionibacteriales</taxon>
        <taxon>Nocardioidaceae</taxon>
        <taxon>Nocardioides</taxon>
    </lineage>
</organism>
<comment type="caution">
    <text evidence="2">The sequence shown here is derived from an EMBL/GenBank/DDBJ whole genome shotgun (WGS) entry which is preliminary data.</text>
</comment>
<gene>
    <name evidence="2" type="ORF">ACFPGP_13560</name>
</gene>
<dbReference type="Proteomes" id="UP001596087">
    <property type="component" value="Unassembled WGS sequence"/>
</dbReference>
<evidence type="ECO:0000259" key="1">
    <source>
        <dbReference type="PROSITE" id="PS50846"/>
    </source>
</evidence>
<name>A0ABW0BK55_9ACTN</name>
<evidence type="ECO:0000313" key="2">
    <source>
        <dbReference type="EMBL" id="MFC5177704.1"/>
    </source>
</evidence>